<keyword evidence="4" id="KW-1185">Reference proteome</keyword>
<proteinExistence type="inferred from homology"/>
<evidence type="ECO:0000256" key="1">
    <source>
        <dbReference type="ARBA" id="ARBA00008563"/>
    </source>
</evidence>
<organism evidence="3 4">
    <name type="scientific">Malassezia psittaci</name>
    <dbReference type="NCBI Taxonomy" id="1821823"/>
    <lineage>
        <taxon>Eukaryota</taxon>
        <taxon>Fungi</taxon>
        <taxon>Dikarya</taxon>
        <taxon>Basidiomycota</taxon>
        <taxon>Ustilaginomycotina</taxon>
        <taxon>Malasseziomycetes</taxon>
        <taxon>Malasseziales</taxon>
        <taxon>Malasseziaceae</taxon>
        <taxon>Malassezia</taxon>
    </lineage>
</organism>
<dbReference type="EMBL" id="CP118379">
    <property type="protein sequence ID" value="WFD44573.1"/>
    <property type="molecule type" value="Genomic_DNA"/>
</dbReference>
<dbReference type="Pfam" id="PF00829">
    <property type="entry name" value="Ribosomal_L21p"/>
    <property type="match status" value="1"/>
</dbReference>
<sequence length="275" mass="30049">MHGLALRRIARVTISDAAANGNKYFASVPLCRYAYSSKTMHTSSLLAKDLARKSQVASYTTAAPSISSATSSTQLDQTEQVQETQVALQLLRAQPNHYVIASITGRTFVMSESDIVTLPRLKGVQVGDVLELDRVHEVGSRNYTLRAQDPALGRRKAHGGKYPLILFQEHSASTSPMARAVGVKSQSTTLANTPPENVLPWSSSWAAQLIPSGLAHVGASLKPNVVCVRCVVLEHTKGPMERIEKFKRRKGYDKVITHKQPYTRLRVDSITLGSS</sequence>
<dbReference type="InterPro" id="IPR028909">
    <property type="entry name" value="bL21-like"/>
</dbReference>
<evidence type="ECO:0000313" key="4">
    <source>
        <dbReference type="Proteomes" id="UP001214628"/>
    </source>
</evidence>
<name>A0AAF0FHC7_9BASI</name>
<dbReference type="PANTHER" id="PTHR21349:SF0">
    <property type="entry name" value="LARGE RIBOSOMAL SUBUNIT PROTEIN BL21M"/>
    <property type="match status" value="1"/>
</dbReference>
<gene>
    <name evidence="3" type="ORF">MPSI1_003241</name>
</gene>
<protein>
    <recommendedName>
        <fullName evidence="2">Large ribosomal subunit protein bL21m</fullName>
    </recommendedName>
</protein>
<reference evidence="3" key="1">
    <citation type="submission" date="2023-02" db="EMBL/GenBank/DDBJ databases">
        <title>Mating type loci evolution in Malassezia.</title>
        <authorList>
            <person name="Coelho M.A."/>
        </authorList>
    </citation>
    <scope>NUCLEOTIDE SEQUENCE</scope>
    <source>
        <strain evidence="3">CBS 14136</strain>
    </source>
</reference>
<dbReference type="Proteomes" id="UP001214628">
    <property type="component" value="Chromosome 5"/>
</dbReference>
<dbReference type="SUPFAM" id="SSF141091">
    <property type="entry name" value="L21p-like"/>
    <property type="match status" value="2"/>
</dbReference>
<dbReference type="AlphaFoldDB" id="A0AAF0FHC7"/>
<dbReference type="GO" id="GO:0005762">
    <property type="term" value="C:mitochondrial large ribosomal subunit"/>
    <property type="evidence" value="ECO:0007669"/>
    <property type="project" value="TreeGrafter"/>
</dbReference>
<accession>A0AAF0FHC7</accession>
<dbReference type="InterPro" id="IPR036164">
    <property type="entry name" value="bL21-like_sf"/>
</dbReference>
<evidence type="ECO:0000313" key="3">
    <source>
        <dbReference type="EMBL" id="WFD44573.1"/>
    </source>
</evidence>
<dbReference type="GO" id="GO:0003735">
    <property type="term" value="F:structural constituent of ribosome"/>
    <property type="evidence" value="ECO:0007669"/>
    <property type="project" value="TreeGrafter"/>
</dbReference>
<comment type="similarity">
    <text evidence="1">Belongs to the bacterial ribosomal protein bL21 family.</text>
</comment>
<dbReference type="PANTHER" id="PTHR21349">
    <property type="entry name" value="50S RIBOSOMAL PROTEIN L21"/>
    <property type="match status" value="1"/>
</dbReference>
<evidence type="ECO:0000256" key="2">
    <source>
        <dbReference type="ARBA" id="ARBA00044129"/>
    </source>
</evidence>